<evidence type="ECO:0000256" key="1">
    <source>
        <dbReference type="SAM" id="MobiDB-lite"/>
    </source>
</evidence>
<protein>
    <submittedName>
        <fullName evidence="2">Uncharacterized protein</fullName>
    </submittedName>
</protein>
<accession>A0ABV0SVG3</accession>
<name>A0ABV0SVG3_9TELE</name>
<gene>
    <name evidence="2" type="ORF">ILYODFUR_009149</name>
</gene>
<sequence length="80" mass="8651">MYRDETKCIEKETAVEARWGGDELQPASPRRAGSGGAAPRHRAAFVRLPPHLPLAAERRLAPSPPLSLGSACRLQTMTTS</sequence>
<feature type="region of interest" description="Disordered" evidence="1">
    <location>
        <begin position="19"/>
        <end position="42"/>
    </location>
</feature>
<dbReference type="Proteomes" id="UP001482620">
    <property type="component" value="Unassembled WGS sequence"/>
</dbReference>
<proteinExistence type="predicted"/>
<evidence type="ECO:0000313" key="2">
    <source>
        <dbReference type="EMBL" id="MEQ2224598.1"/>
    </source>
</evidence>
<dbReference type="EMBL" id="JAHRIQ010012217">
    <property type="protein sequence ID" value="MEQ2224598.1"/>
    <property type="molecule type" value="Genomic_DNA"/>
</dbReference>
<evidence type="ECO:0000313" key="3">
    <source>
        <dbReference type="Proteomes" id="UP001482620"/>
    </source>
</evidence>
<keyword evidence="3" id="KW-1185">Reference proteome</keyword>
<comment type="caution">
    <text evidence="2">The sequence shown here is derived from an EMBL/GenBank/DDBJ whole genome shotgun (WGS) entry which is preliminary data.</text>
</comment>
<organism evidence="2 3">
    <name type="scientific">Ilyodon furcidens</name>
    <name type="common">goldbreast splitfin</name>
    <dbReference type="NCBI Taxonomy" id="33524"/>
    <lineage>
        <taxon>Eukaryota</taxon>
        <taxon>Metazoa</taxon>
        <taxon>Chordata</taxon>
        <taxon>Craniata</taxon>
        <taxon>Vertebrata</taxon>
        <taxon>Euteleostomi</taxon>
        <taxon>Actinopterygii</taxon>
        <taxon>Neopterygii</taxon>
        <taxon>Teleostei</taxon>
        <taxon>Neoteleostei</taxon>
        <taxon>Acanthomorphata</taxon>
        <taxon>Ovalentaria</taxon>
        <taxon>Atherinomorphae</taxon>
        <taxon>Cyprinodontiformes</taxon>
        <taxon>Goodeidae</taxon>
        <taxon>Ilyodon</taxon>
    </lineage>
</organism>
<reference evidence="2 3" key="1">
    <citation type="submission" date="2021-06" db="EMBL/GenBank/DDBJ databases">
        <authorList>
            <person name="Palmer J.M."/>
        </authorList>
    </citation>
    <scope>NUCLEOTIDE SEQUENCE [LARGE SCALE GENOMIC DNA]</scope>
    <source>
        <strain evidence="3">if_2019</strain>
        <tissue evidence="2">Muscle</tissue>
    </source>
</reference>